<reference evidence="3" key="1">
    <citation type="submission" date="2020-02" db="EMBL/GenBank/DDBJ databases">
        <title>Bird 10,000 Genomes (B10K) Project - Family phase.</title>
        <authorList>
            <person name="Zhang G."/>
        </authorList>
    </citation>
    <scope>NUCLEOTIDE SEQUENCE</scope>
    <source>
        <strain evidence="3">B10K-DU-002-40</strain>
        <tissue evidence="3">Muscle</tissue>
    </source>
</reference>
<evidence type="ECO:0000313" key="4">
    <source>
        <dbReference type="Proteomes" id="UP000653383"/>
    </source>
</evidence>
<dbReference type="GO" id="GO:0001913">
    <property type="term" value="P:T cell mediated cytotoxicity"/>
    <property type="evidence" value="ECO:0007669"/>
    <property type="project" value="TreeGrafter"/>
</dbReference>
<evidence type="ECO:0000256" key="1">
    <source>
        <dbReference type="ARBA" id="ARBA00022729"/>
    </source>
</evidence>
<dbReference type="SMART" id="SM00239">
    <property type="entry name" value="C2"/>
    <property type="match status" value="1"/>
</dbReference>
<evidence type="ECO:0000259" key="2">
    <source>
        <dbReference type="PROSITE" id="PS50004"/>
    </source>
</evidence>
<keyword evidence="4" id="KW-1185">Reference proteome</keyword>
<dbReference type="PROSITE" id="PS50004">
    <property type="entry name" value="C2"/>
    <property type="match status" value="1"/>
</dbReference>
<dbReference type="PANTHER" id="PTHR46096:SF3">
    <property type="entry name" value="PERFORIN-1"/>
    <property type="match status" value="1"/>
</dbReference>
<keyword evidence="1" id="KW-0732">Signal</keyword>
<dbReference type="InterPro" id="IPR035892">
    <property type="entry name" value="C2_domain_sf"/>
</dbReference>
<sequence length="158" mass="16723">PLGGSPCCPAHRGLAHLAVQVLAGRGWRGDPLSATDAYVWVAFGQRRARTATAWNTDSPRWGERLDLGQVRLLPGAHLELQVWDEDHGWDDDALGSCRQPLVAGRWPQLSCFPGGGRLDFAVVATCGPALAGPLCHDYVPAAPQGGAGVEEGGAWPPE</sequence>
<dbReference type="InterPro" id="IPR000008">
    <property type="entry name" value="C2_dom"/>
</dbReference>
<comment type="caution">
    <text evidence="3">The sequence shown here is derived from an EMBL/GenBank/DDBJ whole genome shotgun (WGS) entry which is preliminary data.</text>
</comment>
<dbReference type="GO" id="GO:0022829">
    <property type="term" value="F:wide pore channel activity"/>
    <property type="evidence" value="ECO:0007669"/>
    <property type="project" value="TreeGrafter"/>
</dbReference>
<dbReference type="GO" id="GO:0051607">
    <property type="term" value="P:defense response to virus"/>
    <property type="evidence" value="ECO:0007669"/>
    <property type="project" value="TreeGrafter"/>
</dbReference>
<dbReference type="PANTHER" id="PTHR46096">
    <property type="entry name" value="PERFORIN-1"/>
    <property type="match status" value="1"/>
</dbReference>
<protein>
    <submittedName>
        <fullName evidence="3">PERF protein</fullName>
    </submittedName>
</protein>
<accession>A0A852IHF7</accession>
<dbReference type="GO" id="GO:0001771">
    <property type="term" value="P:immunological synapse formation"/>
    <property type="evidence" value="ECO:0007669"/>
    <property type="project" value="TreeGrafter"/>
</dbReference>
<dbReference type="EMBL" id="WAAE01053458">
    <property type="protein sequence ID" value="NXX37497.1"/>
    <property type="molecule type" value="Genomic_DNA"/>
</dbReference>
<feature type="domain" description="C2" evidence="2">
    <location>
        <begin position="1"/>
        <end position="114"/>
    </location>
</feature>
<proteinExistence type="predicted"/>
<feature type="non-terminal residue" evidence="3">
    <location>
        <position position="1"/>
    </location>
</feature>
<gene>
    <name evidence="3" type="primary">Prf1</name>
    <name evidence="3" type="ORF">NICCHL_R15363</name>
</gene>
<dbReference type="InterPro" id="IPR052784">
    <property type="entry name" value="Perforin-1_pore-forming"/>
</dbReference>
<dbReference type="Gene3D" id="2.60.40.150">
    <property type="entry name" value="C2 domain"/>
    <property type="match status" value="1"/>
</dbReference>
<organism evidence="3 4">
    <name type="scientific">Nicator chloris</name>
    <dbReference type="NCBI Taxonomy" id="237433"/>
    <lineage>
        <taxon>Eukaryota</taxon>
        <taxon>Metazoa</taxon>
        <taxon>Chordata</taxon>
        <taxon>Craniata</taxon>
        <taxon>Vertebrata</taxon>
        <taxon>Euteleostomi</taxon>
        <taxon>Archelosauria</taxon>
        <taxon>Archosauria</taxon>
        <taxon>Dinosauria</taxon>
        <taxon>Saurischia</taxon>
        <taxon>Theropoda</taxon>
        <taxon>Coelurosauria</taxon>
        <taxon>Aves</taxon>
        <taxon>Neognathae</taxon>
        <taxon>Neoaves</taxon>
        <taxon>Telluraves</taxon>
        <taxon>Australaves</taxon>
        <taxon>Passeriformes</taxon>
        <taxon>Sylvioidea</taxon>
        <taxon>Pycnonotidae</taxon>
        <taxon>Nicator</taxon>
    </lineage>
</organism>
<dbReference type="GO" id="GO:0016020">
    <property type="term" value="C:membrane"/>
    <property type="evidence" value="ECO:0007669"/>
    <property type="project" value="TreeGrafter"/>
</dbReference>
<dbReference type="SUPFAM" id="SSF49562">
    <property type="entry name" value="C2 domain (Calcium/lipid-binding domain, CaLB)"/>
    <property type="match status" value="1"/>
</dbReference>
<evidence type="ECO:0000313" key="3">
    <source>
        <dbReference type="EMBL" id="NXX37497.1"/>
    </source>
</evidence>
<feature type="non-terminal residue" evidence="3">
    <location>
        <position position="158"/>
    </location>
</feature>
<dbReference type="OrthoDB" id="1366754at2759"/>
<dbReference type="Proteomes" id="UP000653383">
    <property type="component" value="Unassembled WGS sequence"/>
</dbReference>
<name>A0A852IHF7_9PASS</name>
<dbReference type="AlphaFoldDB" id="A0A852IHF7"/>
<dbReference type="Pfam" id="PF00168">
    <property type="entry name" value="C2"/>
    <property type="match status" value="1"/>
</dbReference>